<feature type="compositionally biased region" description="Polar residues" evidence="2">
    <location>
        <begin position="485"/>
        <end position="494"/>
    </location>
</feature>
<feature type="compositionally biased region" description="Polar residues" evidence="2">
    <location>
        <begin position="408"/>
        <end position="427"/>
    </location>
</feature>
<feature type="compositionally biased region" description="Low complexity" evidence="2">
    <location>
        <begin position="261"/>
        <end position="274"/>
    </location>
</feature>
<sequence length="549" mass="58511">MEPSQSSELAHSITTMINARASIDFALDLERQLEELHDDEVLKEMDEPAAAALDPDVLTSIIIQLRQNLEAVTTERDELIEALGQTQISNGNLEARVTDLTEQLDLETKRADAAEAKLISTQAKVQEDEEQINMLRTKVEESRKGIMRLQAESRRMSGNFGSGPQPLALDLSATRNTFPAPLASAKRATFGPNIPVSNIKRSSSMHRRISSLSEPGLSLHIVDPTDPGVATPSPSPRRTEFIDSFDAAKRASAVTRRDESLLSASPPRSSLHPSTAELEALRAELASVKRSLRESNDAREASETCLKVLREFMAHQHAQMESGDGPDPSLKGLRLPPLPTDTIADEEEVKPKPEPEVKKSGWGIRLWKENTNAAAQQSPQPAAATLTRTSSASSVPEQNPVPARSDATEASSLTSFVSSWTKSTSNASEKDAASIRSDTSSPSTQAQAQAQAAAPGLGGALRKFSLFSKAAPPPIAAAQRAAASGVTSPSNTTDSRGDVLSIGSGNTSSESSGPASPTDETLVALPLNLDAEHGNKTPTFTHHEPAVAV</sequence>
<feature type="compositionally biased region" description="Low complexity" evidence="2">
    <location>
        <begin position="501"/>
        <end position="516"/>
    </location>
</feature>
<dbReference type="OrthoDB" id="2505754at2759"/>
<name>A0A067N4T2_BOTB1</name>
<feature type="compositionally biased region" description="Basic and acidic residues" evidence="2">
    <location>
        <begin position="349"/>
        <end position="359"/>
    </location>
</feature>
<dbReference type="Proteomes" id="UP000027195">
    <property type="component" value="Unassembled WGS sequence"/>
</dbReference>
<evidence type="ECO:0000313" key="3">
    <source>
        <dbReference type="EMBL" id="KDQ19152.1"/>
    </source>
</evidence>
<dbReference type="SUPFAM" id="SSF57997">
    <property type="entry name" value="Tropomyosin"/>
    <property type="match status" value="1"/>
</dbReference>
<evidence type="ECO:0000256" key="1">
    <source>
        <dbReference type="SAM" id="Coils"/>
    </source>
</evidence>
<dbReference type="STRING" id="930990.A0A067N4T2"/>
<feature type="region of interest" description="Disordered" evidence="2">
    <location>
        <begin position="253"/>
        <end position="274"/>
    </location>
</feature>
<feature type="compositionally biased region" description="Low complexity" evidence="2">
    <location>
        <begin position="373"/>
        <end position="394"/>
    </location>
</feature>
<protein>
    <submittedName>
        <fullName evidence="3">Uncharacterized protein</fullName>
    </submittedName>
</protein>
<feature type="compositionally biased region" description="Low complexity" evidence="2">
    <location>
        <begin position="445"/>
        <end position="454"/>
    </location>
</feature>
<proteinExistence type="predicted"/>
<keyword evidence="4" id="KW-1185">Reference proteome</keyword>
<accession>A0A067N4T2</accession>
<dbReference type="InParanoid" id="A0A067N4T2"/>
<gene>
    <name evidence="3" type="ORF">BOTBODRAFT_28634</name>
</gene>
<organism evidence="3 4">
    <name type="scientific">Botryobasidium botryosum (strain FD-172 SS1)</name>
    <dbReference type="NCBI Taxonomy" id="930990"/>
    <lineage>
        <taxon>Eukaryota</taxon>
        <taxon>Fungi</taxon>
        <taxon>Dikarya</taxon>
        <taxon>Basidiomycota</taxon>
        <taxon>Agaricomycotina</taxon>
        <taxon>Agaricomycetes</taxon>
        <taxon>Cantharellales</taxon>
        <taxon>Botryobasidiaceae</taxon>
        <taxon>Botryobasidium</taxon>
    </lineage>
</organism>
<dbReference type="HOGENOM" id="CLU_442272_0_0_1"/>
<feature type="coiled-coil region" evidence="1">
    <location>
        <begin position="62"/>
        <end position="152"/>
    </location>
</feature>
<keyword evidence="1" id="KW-0175">Coiled coil</keyword>
<evidence type="ECO:0000313" key="4">
    <source>
        <dbReference type="Proteomes" id="UP000027195"/>
    </source>
</evidence>
<dbReference type="EMBL" id="KL198020">
    <property type="protein sequence ID" value="KDQ19152.1"/>
    <property type="molecule type" value="Genomic_DNA"/>
</dbReference>
<evidence type="ECO:0000256" key="2">
    <source>
        <dbReference type="SAM" id="MobiDB-lite"/>
    </source>
</evidence>
<feature type="region of interest" description="Disordered" evidence="2">
    <location>
        <begin position="480"/>
        <end position="522"/>
    </location>
</feature>
<feature type="region of interest" description="Disordered" evidence="2">
    <location>
        <begin position="317"/>
        <end position="454"/>
    </location>
</feature>
<dbReference type="AlphaFoldDB" id="A0A067N4T2"/>
<reference evidence="4" key="1">
    <citation type="journal article" date="2014" name="Proc. Natl. Acad. Sci. U.S.A.">
        <title>Extensive sampling of basidiomycete genomes demonstrates inadequacy of the white-rot/brown-rot paradigm for wood decay fungi.</title>
        <authorList>
            <person name="Riley R."/>
            <person name="Salamov A.A."/>
            <person name="Brown D.W."/>
            <person name="Nagy L.G."/>
            <person name="Floudas D."/>
            <person name="Held B.W."/>
            <person name="Levasseur A."/>
            <person name="Lombard V."/>
            <person name="Morin E."/>
            <person name="Otillar R."/>
            <person name="Lindquist E.A."/>
            <person name="Sun H."/>
            <person name="LaButti K.M."/>
            <person name="Schmutz J."/>
            <person name="Jabbour D."/>
            <person name="Luo H."/>
            <person name="Baker S.E."/>
            <person name="Pisabarro A.G."/>
            <person name="Walton J.D."/>
            <person name="Blanchette R.A."/>
            <person name="Henrissat B."/>
            <person name="Martin F."/>
            <person name="Cullen D."/>
            <person name="Hibbett D.S."/>
            <person name="Grigoriev I.V."/>
        </authorList>
    </citation>
    <scope>NUCLEOTIDE SEQUENCE [LARGE SCALE GENOMIC DNA]</scope>
    <source>
        <strain evidence="4">FD-172 SS1</strain>
    </source>
</reference>